<dbReference type="AlphaFoldDB" id="A0A7R9IQR3"/>
<organism evidence="1">
    <name type="scientific">Timema tahoe</name>
    <dbReference type="NCBI Taxonomy" id="61484"/>
    <lineage>
        <taxon>Eukaryota</taxon>
        <taxon>Metazoa</taxon>
        <taxon>Ecdysozoa</taxon>
        <taxon>Arthropoda</taxon>
        <taxon>Hexapoda</taxon>
        <taxon>Insecta</taxon>
        <taxon>Pterygota</taxon>
        <taxon>Neoptera</taxon>
        <taxon>Polyneoptera</taxon>
        <taxon>Phasmatodea</taxon>
        <taxon>Timematodea</taxon>
        <taxon>Timematoidea</taxon>
        <taxon>Timematidae</taxon>
        <taxon>Timema</taxon>
    </lineage>
</organism>
<evidence type="ECO:0000313" key="1">
    <source>
        <dbReference type="EMBL" id="CAD7462809.1"/>
    </source>
</evidence>
<reference evidence="1" key="1">
    <citation type="submission" date="2020-11" db="EMBL/GenBank/DDBJ databases">
        <authorList>
            <person name="Tran Van P."/>
        </authorList>
    </citation>
    <scope>NUCLEOTIDE SEQUENCE</scope>
</reference>
<proteinExistence type="predicted"/>
<accession>A0A7R9IQR3</accession>
<gene>
    <name evidence="1" type="ORF">TTEB3V08_LOCUS10699</name>
</gene>
<sequence>MGQKIKLDGVKGQIEAIRYWRGWRRLVIPVKLRTLSPSFKGGMITQSLAHMDLRKSDSHLFESSLEVYTEPQTISLILDVLRRVRSFDVWLQSSQMGADTKCTYSPPDAIKSIRFTARKLFIEIMRYFNSKHSRQFGTQHLPSHVRNE</sequence>
<dbReference type="EMBL" id="OE006677">
    <property type="protein sequence ID" value="CAD7462809.1"/>
    <property type="molecule type" value="Genomic_DNA"/>
</dbReference>
<protein>
    <submittedName>
        <fullName evidence="1">Uncharacterized protein</fullName>
    </submittedName>
</protein>
<name>A0A7R9IQR3_9NEOP</name>